<sequence>MQDSNKLLLHYLFLFILGFSLMGFVTPPSEDDEDRKKVLGDGRLYMITWQDEYDYWMGVGPMQVIFRGVSTEKEALSMIKSSAAKEWEFLGKCGKYKVYKADQYNSYDENTIKNAQKKGFNWCFF</sequence>
<accession>A0A1S1YU91</accession>
<keyword evidence="3" id="KW-1185">Reference proteome</keyword>
<dbReference type="Proteomes" id="UP000179797">
    <property type="component" value="Unassembled WGS sequence"/>
</dbReference>
<name>A0A1S1YU91_FLAPC</name>
<dbReference type="EMBL" id="JRYR02000002">
    <property type="protein sequence ID" value="OHX64594.1"/>
    <property type="molecule type" value="Genomic_DNA"/>
</dbReference>
<keyword evidence="1" id="KW-0812">Transmembrane</keyword>
<reference evidence="2 3" key="1">
    <citation type="journal article" date="2012" name="Int. J. Syst. Evol. Microbiol.">
        <title>Flammeovirga pacifica sp. nov., isolated from deep-sea sediment.</title>
        <authorList>
            <person name="Xu H."/>
            <person name="Fu Y."/>
            <person name="Yang N."/>
            <person name="Ding Z."/>
            <person name="Lai Q."/>
            <person name="Zeng R."/>
        </authorList>
    </citation>
    <scope>NUCLEOTIDE SEQUENCE [LARGE SCALE GENOMIC DNA]</scope>
    <source>
        <strain evidence="3">DSM 24597 / LMG 26175 / WPAGA1</strain>
    </source>
</reference>
<keyword evidence="1" id="KW-1133">Transmembrane helix</keyword>
<organism evidence="2 3">
    <name type="scientific">Flammeovirga pacifica</name>
    <dbReference type="NCBI Taxonomy" id="915059"/>
    <lineage>
        <taxon>Bacteria</taxon>
        <taxon>Pseudomonadati</taxon>
        <taxon>Bacteroidota</taxon>
        <taxon>Cytophagia</taxon>
        <taxon>Cytophagales</taxon>
        <taxon>Flammeovirgaceae</taxon>
        <taxon>Flammeovirga</taxon>
    </lineage>
</organism>
<comment type="caution">
    <text evidence="2">The sequence shown here is derived from an EMBL/GenBank/DDBJ whole genome shotgun (WGS) entry which is preliminary data.</text>
</comment>
<keyword evidence="1" id="KW-0472">Membrane</keyword>
<protein>
    <submittedName>
        <fullName evidence="2">Uncharacterized protein</fullName>
    </submittedName>
</protein>
<dbReference type="AlphaFoldDB" id="A0A1S1YU91"/>
<dbReference type="RefSeq" id="WP_044217149.1">
    <property type="nucleotide sequence ID" value="NZ_JRYR02000002.1"/>
</dbReference>
<gene>
    <name evidence="2" type="ORF">NH26_23775</name>
</gene>
<dbReference type="STRING" id="915059.NH26_23775"/>
<evidence type="ECO:0000313" key="3">
    <source>
        <dbReference type="Proteomes" id="UP000179797"/>
    </source>
</evidence>
<proteinExistence type="predicted"/>
<evidence type="ECO:0000256" key="1">
    <source>
        <dbReference type="SAM" id="Phobius"/>
    </source>
</evidence>
<evidence type="ECO:0000313" key="2">
    <source>
        <dbReference type="EMBL" id="OHX64594.1"/>
    </source>
</evidence>
<feature type="transmembrane region" description="Helical" evidence="1">
    <location>
        <begin position="7"/>
        <end position="25"/>
    </location>
</feature>